<evidence type="ECO:0000256" key="2">
    <source>
        <dbReference type="SAM" id="Phobius"/>
    </source>
</evidence>
<proteinExistence type="predicted"/>
<feature type="transmembrane region" description="Helical" evidence="2">
    <location>
        <begin position="37"/>
        <end position="56"/>
    </location>
</feature>
<accession>A0A6J3MFK3</accession>
<evidence type="ECO:0000256" key="1">
    <source>
        <dbReference type="SAM" id="MobiDB-lite"/>
    </source>
</evidence>
<organism evidence="4">
    <name type="scientific">Dissoconium aciculare CBS 342.82</name>
    <dbReference type="NCBI Taxonomy" id="1314786"/>
    <lineage>
        <taxon>Eukaryota</taxon>
        <taxon>Fungi</taxon>
        <taxon>Dikarya</taxon>
        <taxon>Ascomycota</taxon>
        <taxon>Pezizomycotina</taxon>
        <taxon>Dothideomycetes</taxon>
        <taxon>Dothideomycetidae</taxon>
        <taxon>Mycosphaerellales</taxon>
        <taxon>Dissoconiaceae</taxon>
        <taxon>Dissoconium</taxon>
    </lineage>
</organism>
<dbReference type="AlphaFoldDB" id="A0A6J3MFK3"/>
<evidence type="ECO:0000313" key="3">
    <source>
        <dbReference type="Proteomes" id="UP000504637"/>
    </source>
</evidence>
<reference evidence="4" key="3">
    <citation type="submission" date="2025-08" db="UniProtKB">
        <authorList>
            <consortium name="RefSeq"/>
        </authorList>
    </citation>
    <scope>IDENTIFICATION</scope>
    <source>
        <strain evidence="4">CBS 342.82</strain>
    </source>
</reference>
<feature type="transmembrane region" description="Helical" evidence="2">
    <location>
        <begin position="68"/>
        <end position="85"/>
    </location>
</feature>
<keyword evidence="3" id="KW-1185">Reference proteome</keyword>
<reference evidence="4" key="2">
    <citation type="submission" date="2020-04" db="EMBL/GenBank/DDBJ databases">
        <authorList>
            <consortium name="NCBI Genome Project"/>
        </authorList>
    </citation>
    <scope>NUCLEOTIDE SEQUENCE</scope>
    <source>
        <strain evidence="4">CBS 342.82</strain>
    </source>
</reference>
<protein>
    <submittedName>
        <fullName evidence="4">Uncharacterized protein</fullName>
    </submittedName>
</protein>
<dbReference type="Proteomes" id="UP000504637">
    <property type="component" value="Unplaced"/>
</dbReference>
<evidence type="ECO:0000313" key="4">
    <source>
        <dbReference type="RefSeq" id="XP_033463791.1"/>
    </source>
</evidence>
<keyword evidence="2" id="KW-1133">Transmembrane helix</keyword>
<dbReference type="RefSeq" id="XP_033463791.1">
    <property type="nucleotide sequence ID" value="XM_033604104.1"/>
</dbReference>
<gene>
    <name evidence="4" type="ORF">K489DRAFT_377204</name>
</gene>
<name>A0A6J3MFK3_9PEZI</name>
<keyword evidence="2" id="KW-0812">Transmembrane</keyword>
<sequence length="128" mass="13962">MKTGRPETSQHLPAQDPIQSNPEKPEIEMGYLPHSTAGAIAATLSISANFYAQFLIRDMLEGFEMQYLARWGAATVIAVLCLLIYGKLSGEKGADPIMNLIISLGPPNILPYVLDGLEGYYQKKSGCM</sequence>
<feature type="compositionally biased region" description="Polar residues" evidence="1">
    <location>
        <begin position="1"/>
        <end position="22"/>
    </location>
</feature>
<keyword evidence="2" id="KW-0472">Membrane</keyword>
<reference evidence="4" key="1">
    <citation type="submission" date="2020-01" db="EMBL/GenBank/DDBJ databases">
        <authorList>
            <consortium name="DOE Joint Genome Institute"/>
            <person name="Haridas S."/>
            <person name="Albert R."/>
            <person name="Binder M."/>
            <person name="Bloem J."/>
            <person name="Labutti K."/>
            <person name="Salamov A."/>
            <person name="Andreopoulos B."/>
            <person name="Baker S.E."/>
            <person name="Barry K."/>
            <person name="Bills G."/>
            <person name="Bluhm B.H."/>
            <person name="Cannon C."/>
            <person name="Castanera R."/>
            <person name="Culley D.E."/>
            <person name="Daum C."/>
            <person name="Ezra D."/>
            <person name="Gonzalez J.B."/>
            <person name="Henrissat B."/>
            <person name="Kuo A."/>
            <person name="Liang C."/>
            <person name="Lipzen A."/>
            <person name="Lutzoni F."/>
            <person name="Magnuson J."/>
            <person name="Mondo S."/>
            <person name="Nolan M."/>
            <person name="Ohm R."/>
            <person name="Pangilinan J."/>
            <person name="Park H.-J."/>
            <person name="Ramirez L."/>
            <person name="Alfaro M."/>
            <person name="Sun H."/>
            <person name="Tritt A."/>
            <person name="Yoshinaga Y."/>
            <person name="Zwiers L.-H."/>
            <person name="Turgeon B.G."/>
            <person name="Goodwin S.B."/>
            <person name="Spatafora J.W."/>
            <person name="Crous P.W."/>
            <person name="Grigoriev I.V."/>
        </authorList>
    </citation>
    <scope>NUCLEOTIDE SEQUENCE</scope>
    <source>
        <strain evidence="4">CBS 342.82</strain>
    </source>
</reference>
<dbReference type="GeneID" id="54361904"/>
<feature type="region of interest" description="Disordered" evidence="1">
    <location>
        <begin position="1"/>
        <end position="27"/>
    </location>
</feature>